<keyword evidence="7" id="KW-0238">DNA-binding</keyword>
<dbReference type="Gene3D" id="3.40.50.300">
    <property type="entry name" value="P-loop containing nucleotide triphosphate hydrolases"/>
    <property type="match status" value="1"/>
</dbReference>
<dbReference type="FunFam" id="3.40.50.300:FF:001067">
    <property type="entry name" value="DNA mismatch repair protein MSH5"/>
    <property type="match status" value="1"/>
</dbReference>
<dbReference type="Proteomes" id="UP001146351">
    <property type="component" value="Unassembled WGS sequence"/>
</dbReference>
<evidence type="ECO:0000313" key="15">
    <source>
        <dbReference type="Proteomes" id="UP001146351"/>
    </source>
</evidence>
<dbReference type="GO" id="GO:0005524">
    <property type="term" value="F:ATP binding"/>
    <property type="evidence" value="ECO:0007669"/>
    <property type="project" value="UniProtKB-KW"/>
</dbReference>
<accession>A0A9W9IMK8</accession>
<dbReference type="SUPFAM" id="SSF52540">
    <property type="entry name" value="P-loop containing nucleoside triphosphate hydrolases"/>
    <property type="match status" value="1"/>
</dbReference>
<reference evidence="14" key="1">
    <citation type="submission" date="2022-11" db="EMBL/GenBank/DDBJ databases">
        <authorList>
            <person name="Petersen C."/>
        </authorList>
    </citation>
    <scope>NUCLEOTIDE SEQUENCE</scope>
    <source>
        <strain evidence="14">IBT 21917</strain>
    </source>
</reference>
<name>A0A9W9IMK8_9EURO</name>
<evidence type="ECO:0000256" key="9">
    <source>
        <dbReference type="ARBA" id="ARBA00023254"/>
    </source>
</evidence>
<gene>
    <name evidence="14" type="ORF">N7492_003829</name>
</gene>
<dbReference type="SMART" id="SM00534">
    <property type="entry name" value="MUTSac"/>
    <property type="match status" value="1"/>
</dbReference>
<dbReference type="Pfam" id="PF00488">
    <property type="entry name" value="MutS_V"/>
    <property type="match status" value="1"/>
</dbReference>
<dbReference type="PANTHER" id="PTHR11361:SF20">
    <property type="entry name" value="MUTS PROTEIN HOMOLOG 5"/>
    <property type="match status" value="1"/>
</dbReference>
<feature type="compositionally biased region" description="Basic residues" evidence="12">
    <location>
        <begin position="1"/>
        <end position="16"/>
    </location>
</feature>
<evidence type="ECO:0000256" key="8">
    <source>
        <dbReference type="ARBA" id="ARBA00023242"/>
    </source>
</evidence>
<dbReference type="SUPFAM" id="SSF48334">
    <property type="entry name" value="DNA repair protein MutS, domain III"/>
    <property type="match status" value="1"/>
</dbReference>
<dbReference type="GO" id="GO:0006298">
    <property type="term" value="P:mismatch repair"/>
    <property type="evidence" value="ECO:0007669"/>
    <property type="project" value="InterPro"/>
</dbReference>
<evidence type="ECO:0000256" key="2">
    <source>
        <dbReference type="ARBA" id="ARBA00004286"/>
    </source>
</evidence>
<dbReference type="OrthoDB" id="29596at2759"/>
<organism evidence="14 15">
    <name type="scientific">Penicillium capsulatum</name>
    <dbReference type="NCBI Taxonomy" id="69766"/>
    <lineage>
        <taxon>Eukaryota</taxon>
        <taxon>Fungi</taxon>
        <taxon>Dikarya</taxon>
        <taxon>Ascomycota</taxon>
        <taxon>Pezizomycotina</taxon>
        <taxon>Eurotiomycetes</taxon>
        <taxon>Eurotiomycetidae</taxon>
        <taxon>Eurotiales</taxon>
        <taxon>Aspergillaceae</taxon>
        <taxon>Penicillium</taxon>
    </lineage>
</organism>
<keyword evidence="15" id="KW-1185">Reference proteome</keyword>
<comment type="caution">
    <text evidence="14">The sequence shown here is derived from an EMBL/GenBank/DDBJ whole genome shotgun (WGS) entry which is preliminary data.</text>
</comment>
<dbReference type="GO" id="GO:0051026">
    <property type="term" value="P:chiasma assembly"/>
    <property type="evidence" value="ECO:0007669"/>
    <property type="project" value="UniProtKB-ARBA"/>
</dbReference>
<evidence type="ECO:0000256" key="5">
    <source>
        <dbReference type="ARBA" id="ARBA00022741"/>
    </source>
</evidence>
<feature type="compositionally biased region" description="Polar residues" evidence="12">
    <location>
        <begin position="53"/>
        <end position="73"/>
    </location>
</feature>
<dbReference type="FunFam" id="1.10.1420.10:FF:000050">
    <property type="entry name" value="DNA mismatch repair protein Msh5, putative"/>
    <property type="match status" value="1"/>
</dbReference>
<dbReference type="CDD" id="cd03281">
    <property type="entry name" value="ABC_MSH5_euk"/>
    <property type="match status" value="1"/>
</dbReference>
<evidence type="ECO:0000259" key="13">
    <source>
        <dbReference type="PROSITE" id="PS00486"/>
    </source>
</evidence>
<dbReference type="SMART" id="SM00533">
    <property type="entry name" value="MUTSd"/>
    <property type="match status" value="1"/>
</dbReference>
<dbReference type="InterPro" id="IPR045076">
    <property type="entry name" value="MutS"/>
</dbReference>
<dbReference type="GO" id="GO:0030983">
    <property type="term" value="F:mismatched DNA binding"/>
    <property type="evidence" value="ECO:0007669"/>
    <property type="project" value="InterPro"/>
</dbReference>
<evidence type="ECO:0000256" key="4">
    <source>
        <dbReference type="ARBA" id="ARBA00022454"/>
    </source>
</evidence>
<dbReference type="InterPro" id="IPR036187">
    <property type="entry name" value="DNA_mismatch_repair_MutS_sf"/>
</dbReference>
<evidence type="ECO:0000256" key="12">
    <source>
        <dbReference type="SAM" id="MobiDB-lite"/>
    </source>
</evidence>
<dbReference type="InterPro" id="IPR007696">
    <property type="entry name" value="DNA_mismatch_repair_MutS_core"/>
</dbReference>
<keyword evidence="9" id="KW-0469">Meiosis</keyword>
<evidence type="ECO:0000313" key="14">
    <source>
        <dbReference type="EMBL" id="KAJ5180619.1"/>
    </source>
</evidence>
<dbReference type="AlphaFoldDB" id="A0A9W9IMK8"/>
<comment type="subcellular location">
    <subcellularLocation>
        <location evidence="2">Chromosome</location>
    </subcellularLocation>
    <subcellularLocation>
        <location evidence="1">Nucleus</location>
    </subcellularLocation>
</comment>
<dbReference type="GO" id="GO:0005694">
    <property type="term" value="C:chromosome"/>
    <property type="evidence" value="ECO:0007669"/>
    <property type="project" value="UniProtKB-SubCell"/>
</dbReference>
<dbReference type="GO" id="GO:0140664">
    <property type="term" value="F:ATP-dependent DNA damage sensor activity"/>
    <property type="evidence" value="ECO:0007669"/>
    <property type="project" value="InterPro"/>
</dbReference>
<feature type="region of interest" description="Disordered" evidence="12">
    <location>
        <begin position="1"/>
        <end position="76"/>
    </location>
</feature>
<keyword evidence="4" id="KW-0158">Chromosome</keyword>
<feature type="domain" description="DNA mismatch repair proteins mutS family" evidence="13">
    <location>
        <begin position="778"/>
        <end position="794"/>
    </location>
</feature>
<comment type="similarity">
    <text evidence="3">Belongs to the DNA mismatch repair MutS family.</text>
</comment>
<reference evidence="14" key="2">
    <citation type="journal article" date="2023" name="IMA Fungus">
        <title>Comparative genomic study of the Penicillium genus elucidates a diverse pangenome and 15 lateral gene transfer events.</title>
        <authorList>
            <person name="Petersen C."/>
            <person name="Sorensen T."/>
            <person name="Nielsen M.R."/>
            <person name="Sondergaard T.E."/>
            <person name="Sorensen J.L."/>
            <person name="Fitzpatrick D.A."/>
            <person name="Frisvad J.C."/>
            <person name="Nielsen K.L."/>
        </authorList>
    </citation>
    <scope>NUCLEOTIDE SEQUENCE</scope>
    <source>
        <strain evidence="14">IBT 21917</strain>
    </source>
</reference>
<dbReference type="Gene3D" id="1.10.1420.10">
    <property type="match status" value="1"/>
</dbReference>
<dbReference type="Pfam" id="PF05192">
    <property type="entry name" value="MutS_III"/>
    <property type="match status" value="1"/>
</dbReference>
<dbReference type="InterPro" id="IPR011184">
    <property type="entry name" value="DNA_mismatch_repair_Msh2"/>
</dbReference>
<dbReference type="PANTHER" id="PTHR11361">
    <property type="entry name" value="DNA MISMATCH REPAIR PROTEIN MUTS FAMILY MEMBER"/>
    <property type="match status" value="1"/>
</dbReference>
<dbReference type="PROSITE" id="PS00486">
    <property type="entry name" value="DNA_MISMATCH_REPAIR_2"/>
    <property type="match status" value="1"/>
</dbReference>
<evidence type="ECO:0000256" key="11">
    <source>
        <dbReference type="ARBA" id="ARBA00077470"/>
    </source>
</evidence>
<dbReference type="InterPro" id="IPR027417">
    <property type="entry name" value="P-loop_NTPase"/>
</dbReference>
<keyword evidence="8" id="KW-0539">Nucleus</keyword>
<dbReference type="GO" id="GO:0005634">
    <property type="term" value="C:nucleus"/>
    <property type="evidence" value="ECO:0007669"/>
    <property type="project" value="UniProtKB-SubCell"/>
</dbReference>
<sequence>MRTAQKRKRSPVRARRPPITPHTVRSKSVHGSIISSRTSTEAEEPIRARESLSVGQPQTPLPTDSQQGANVSKSLEDDDDFGHVIAAVDMKEYGTVGCAYYSAEEEKLHLLGDSRLGGMEIIEALILQIKPTVILVPPRVDLNVQGQGQNLAQENDSTSYLPYQVEVRPTQEFSHSNAQHRLVTLEVSSSHENRLRFFVPHHGLEGPEEVNPEEMGFTRHEGKLLHIASVVDMENTVTIGCVGAVLTYLQKRRSIGSNIGPLGDTTLSVRSLEMFNLRDTMWIGSNTFLSLQIIQSESHPNMFNQGPGKKSASGKEGLSLYGLFRHFAHTPQGRARLKQIFFRPSLDLEVIRERHELIGVFSRPENSSALEQITKSLKHIKNLKPVMINLRKGINTGSAKVTGFKATVWASLLAFAFYSIDVHDALNDVSGADQLRLCSKVWVYEATFISTRSDFMEASRVFGAAQLLRTGRMIQEIVDIDHSEEQGRTVVKQGLDRDLDRMKDQYDGLESLLKHVAFEIGASIPKEMDIDINVIYFPQLGFHISIPLNDRGEPLYFGSDESWELFFTTEKQAYFKDFRMRELDQKLGDIYNLICDKEIDIVYDLAQRVLQYEKVLVEASDVCGELDSLLALTHAASFYKLTRPRMVPDNIIKIKGGRHLLQELTVPSYVPNDTSLTGGNAEQLEDVSTSLPVDRPPNMLILTGPNYSGKSVYMKQIALIVYLAQVGSFVPAASAELGITDKILTKINTMESVSKIQSTFMSDLQQVSLCLKQVTDRSLVLIDEFGKGTNGSDGIGLACGILEHLLKRENAPKVITATHFHEIFEHEFLLQRPTLQLGHMEVKISEESQEAEDQVTYLYKLVLQSLSPDQHLAGSADPFHSFRPGRSNQSFGTICAAINGIDGAIVARANEIASLAARGDNLVAACAVLAADEMQALQEADSLARAFLRADFSNHMGAGRNQKATLERLFGARAHD</sequence>
<keyword evidence="6" id="KW-0067">ATP-binding</keyword>
<evidence type="ECO:0000256" key="10">
    <source>
        <dbReference type="ARBA" id="ARBA00073549"/>
    </source>
</evidence>
<dbReference type="InterPro" id="IPR000432">
    <property type="entry name" value="DNA_mismatch_repair_MutS_C"/>
</dbReference>
<keyword evidence="5" id="KW-0547">Nucleotide-binding</keyword>
<dbReference type="PIRSF" id="PIRSF005813">
    <property type="entry name" value="MSH2"/>
    <property type="match status" value="1"/>
</dbReference>
<evidence type="ECO:0000256" key="1">
    <source>
        <dbReference type="ARBA" id="ARBA00004123"/>
    </source>
</evidence>
<proteinExistence type="inferred from homology"/>
<evidence type="ECO:0000256" key="6">
    <source>
        <dbReference type="ARBA" id="ARBA00022840"/>
    </source>
</evidence>
<evidence type="ECO:0000256" key="3">
    <source>
        <dbReference type="ARBA" id="ARBA00006271"/>
    </source>
</evidence>
<evidence type="ECO:0000256" key="7">
    <source>
        <dbReference type="ARBA" id="ARBA00023125"/>
    </source>
</evidence>
<dbReference type="EMBL" id="JAPQKO010000002">
    <property type="protein sequence ID" value="KAJ5180619.1"/>
    <property type="molecule type" value="Genomic_DNA"/>
</dbReference>
<protein>
    <recommendedName>
        <fullName evidence="10">DNA mismatch repair protein MSH5</fullName>
    </recommendedName>
    <alternativeName>
        <fullName evidence="11">MutS protein homolog 5</fullName>
    </alternativeName>
</protein>